<evidence type="ECO:0000313" key="2">
    <source>
        <dbReference type="EMBL" id="KMZ77112.1"/>
    </source>
</evidence>
<evidence type="ECO:0008006" key="4">
    <source>
        <dbReference type="Google" id="ProtNLM"/>
    </source>
</evidence>
<gene>
    <name evidence="2" type="ORF">PVIIG_05615</name>
</gene>
<dbReference type="AlphaFoldDB" id="A0A0J9S507"/>
<evidence type="ECO:0000256" key="1">
    <source>
        <dbReference type="SAM" id="MobiDB-lite"/>
    </source>
</evidence>
<protein>
    <recommendedName>
        <fullName evidence="4">Variable surface protein</fullName>
    </recommendedName>
</protein>
<feature type="compositionally biased region" description="Basic and acidic residues" evidence="1">
    <location>
        <begin position="217"/>
        <end position="251"/>
    </location>
</feature>
<proteinExistence type="predicted"/>
<reference evidence="2 3" key="1">
    <citation type="submission" date="2011-08" db="EMBL/GenBank/DDBJ databases">
        <title>The Genome Sequence of Plasmodium vivax India VII.</title>
        <authorList>
            <consortium name="The Broad Institute Genome Sequencing Platform"/>
            <consortium name="The Broad Institute Genome Sequencing Center for Infectious Disease"/>
            <person name="Neafsey D."/>
            <person name="Carlton J."/>
            <person name="Barnwell J."/>
            <person name="Collins W."/>
            <person name="Escalante A."/>
            <person name="Mullikin J."/>
            <person name="Saul A."/>
            <person name="Guigo R."/>
            <person name="Camara F."/>
            <person name="Young S.K."/>
            <person name="Zeng Q."/>
            <person name="Gargeya S."/>
            <person name="Fitzgerald M."/>
            <person name="Haas B."/>
            <person name="Abouelleil A."/>
            <person name="Alvarado L."/>
            <person name="Arachchi H.M."/>
            <person name="Berlin A."/>
            <person name="Brown A."/>
            <person name="Chapman S.B."/>
            <person name="Chen Z."/>
            <person name="Dunbar C."/>
            <person name="Freedman E."/>
            <person name="Gearin G."/>
            <person name="Gellesch M."/>
            <person name="Goldberg J."/>
            <person name="Griggs A."/>
            <person name="Gujja S."/>
            <person name="Heiman D."/>
            <person name="Howarth C."/>
            <person name="Larson L."/>
            <person name="Lui A."/>
            <person name="MacDonald P.J.P."/>
            <person name="Montmayeur A."/>
            <person name="Murphy C."/>
            <person name="Neiman D."/>
            <person name="Pearson M."/>
            <person name="Priest M."/>
            <person name="Roberts A."/>
            <person name="Saif S."/>
            <person name="Shea T."/>
            <person name="Shenoy N."/>
            <person name="Sisk P."/>
            <person name="Stolte C."/>
            <person name="Sykes S."/>
            <person name="Wortman J."/>
            <person name="Nusbaum C."/>
            <person name="Birren B."/>
        </authorList>
    </citation>
    <scope>NUCLEOTIDE SEQUENCE [LARGE SCALE GENOMIC DNA]</scope>
    <source>
        <strain evidence="2 3">India VII</strain>
    </source>
</reference>
<evidence type="ECO:0000313" key="3">
    <source>
        <dbReference type="Proteomes" id="UP000053562"/>
    </source>
</evidence>
<sequence length="313" mass="37345">MSIKNLCFLNYLKFFSIISMRITVFIEIYTIELSNLNEHVIHISNKIKGYLKHFDTEDKHKINNRCAYINYKLNFEIQKPRYRAKSYTFDMIKKYIMSDDYINNTCASNIMYLEENIYNNMKKLYDLYDNYEFIYEYDRSGMDTHNCTELKNLVKEFNAVILSNEKTTNKLFFDKLKYFKCLLENLELIKQKKCAGIEELSSPYMDSKEDIVQCIDQEKEKARPEDREESLRGTRDAEERRAEMDTPDTHMPRAGMTLPVSGNKIRHLIKGKSSISKNMHDEKYKLYVNNFENENNDLEGRRYNVSYYSVDNS</sequence>
<feature type="region of interest" description="Disordered" evidence="1">
    <location>
        <begin position="217"/>
        <end position="258"/>
    </location>
</feature>
<accession>A0A0J9S507</accession>
<organism evidence="2 3">
    <name type="scientific">Plasmodium vivax India VII</name>
    <dbReference type="NCBI Taxonomy" id="1077284"/>
    <lineage>
        <taxon>Eukaryota</taxon>
        <taxon>Sar</taxon>
        <taxon>Alveolata</taxon>
        <taxon>Apicomplexa</taxon>
        <taxon>Aconoidasida</taxon>
        <taxon>Haemosporida</taxon>
        <taxon>Plasmodiidae</taxon>
        <taxon>Plasmodium</taxon>
        <taxon>Plasmodium (Plasmodium)</taxon>
    </lineage>
</organism>
<dbReference type="EMBL" id="KQ234503">
    <property type="protein sequence ID" value="KMZ77112.1"/>
    <property type="molecule type" value="Genomic_DNA"/>
</dbReference>
<name>A0A0J9S507_PLAVI</name>
<dbReference type="Proteomes" id="UP000053562">
    <property type="component" value="Unassembled WGS sequence"/>
</dbReference>
<dbReference type="OrthoDB" id="10657353at2759"/>